<dbReference type="AlphaFoldDB" id="A0A6A4H4Q2"/>
<protein>
    <recommendedName>
        <fullName evidence="4">Protein kinase domain-containing protein</fullName>
    </recommendedName>
</protein>
<proteinExistence type="predicted"/>
<evidence type="ECO:0000313" key="2">
    <source>
        <dbReference type="EMBL" id="KAE9393152.1"/>
    </source>
</evidence>
<evidence type="ECO:0000313" key="3">
    <source>
        <dbReference type="Proteomes" id="UP000799118"/>
    </source>
</evidence>
<accession>A0A6A4H4Q2</accession>
<evidence type="ECO:0000256" key="1">
    <source>
        <dbReference type="SAM" id="SignalP"/>
    </source>
</evidence>
<name>A0A6A4H4Q2_9AGAR</name>
<gene>
    <name evidence="2" type="ORF">BT96DRAFT_924202</name>
</gene>
<sequence>MIVNRQHFLLLTIFLSLWAILAAPTTPPHTPSAPTKPSWILKPIETGPFTPEEEKAFSRTLHIAVGPPLNEKGNNNAGIFTVPGKYNNIDGTKLVVKALKSADAASIAEVKVLHGFDDLVDSGKVMIDGKLTPAIVMKKKDGCSLILCKEYTGAGPDDKRRMRKEAQELMYNKVADIAEAKGLYHDDNHMGNYIVTIKDKKVVSVEIIDWNGKHVYWIAKVAREVVVAHTKEEWP</sequence>
<evidence type="ECO:0008006" key="4">
    <source>
        <dbReference type="Google" id="ProtNLM"/>
    </source>
</evidence>
<feature type="chain" id="PRO_5025354805" description="Protein kinase domain-containing protein" evidence="1">
    <location>
        <begin position="23"/>
        <end position="235"/>
    </location>
</feature>
<keyword evidence="3" id="KW-1185">Reference proteome</keyword>
<dbReference type="OrthoDB" id="2963976at2759"/>
<dbReference type="Proteomes" id="UP000799118">
    <property type="component" value="Unassembled WGS sequence"/>
</dbReference>
<organism evidence="2 3">
    <name type="scientific">Gymnopus androsaceus JB14</name>
    <dbReference type="NCBI Taxonomy" id="1447944"/>
    <lineage>
        <taxon>Eukaryota</taxon>
        <taxon>Fungi</taxon>
        <taxon>Dikarya</taxon>
        <taxon>Basidiomycota</taxon>
        <taxon>Agaricomycotina</taxon>
        <taxon>Agaricomycetes</taxon>
        <taxon>Agaricomycetidae</taxon>
        <taxon>Agaricales</taxon>
        <taxon>Marasmiineae</taxon>
        <taxon>Omphalotaceae</taxon>
        <taxon>Gymnopus</taxon>
    </lineage>
</organism>
<reference evidence="2" key="1">
    <citation type="journal article" date="2019" name="Environ. Microbiol.">
        <title>Fungal ecological strategies reflected in gene transcription - a case study of two litter decomposers.</title>
        <authorList>
            <person name="Barbi F."/>
            <person name="Kohler A."/>
            <person name="Barry K."/>
            <person name="Baskaran P."/>
            <person name="Daum C."/>
            <person name="Fauchery L."/>
            <person name="Ihrmark K."/>
            <person name="Kuo A."/>
            <person name="LaButti K."/>
            <person name="Lipzen A."/>
            <person name="Morin E."/>
            <person name="Grigoriev I.V."/>
            <person name="Henrissat B."/>
            <person name="Lindahl B."/>
            <person name="Martin F."/>
        </authorList>
    </citation>
    <scope>NUCLEOTIDE SEQUENCE</scope>
    <source>
        <strain evidence="2">JB14</strain>
    </source>
</reference>
<feature type="signal peptide" evidence="1">
    <location>
        <begin position="1"/>
        <end position="22"/>
    </location>
</feature>
<dbReference type="EMBL" id="ML769579">
    <property type="protein sequence ID" value="KAE9393152.1"/>
    <property type="molecule type" value="Genomic_DNA"/>
</dbReference>
<keyword evidence="1" id="KW-0732">Signal</keyword>